<comment type="caution">
    <text evidence="1">The sequence shown here is derived from an EMBL/GenBank/DDBJ whole genome shotgun (WGS) entry which is preliminary data.</text>
</comment>
<keyword evidence="2" id="KW-1185">Reference proteome</keyword>
<dbReference type="EMBL" id="QJKJ01004564">
    <property type="protein sequence ID" value="RDX93641.1"/>
    <property type="molecule type" value="Genomic_DNA"/>
</dbReference>
<evidence type="ECO:0000313" key="2">
    <source>
        <dbReference type="Proteomes" id="UP000257109"/>
    </source>
</evidence>
<dbReference type="Proteomes" id="UP000257109">
    <property type="component" value="Unassembled WGS sequence"/>
</dbReference>
<name>A0A371GSX5_MUCPR</name>
<proteinExistence type="predicted"/>
<feature type="non-terminal residue" evidence="1">
    <location>
        <position position="1"/>
    </location>
</feature>
<accession>A0A371GSX5</accession>
<protein>
    <recommendedName>
        <fullName evidence="3">Copia protein</fullName>
    </recommendedName>
</protein>
<organism evidence="1 2">
    <name type="scientific">Mucuna pruriens</name>
    <name type="common">Velvet bean</name>
    <name type="synonym">Dolichos pruriens</name>
    <dbReference type="NCBI Taxonomy" id="157652"/>
    <lineage>
        <taxon>Eukaryota</taxon>
        <taxon>Viridiplantae</taxon>
        <taxon>Streptophyta</taxon>
        <taxon>Embryophyta</taxon>
        <taxon>Tracheophyta</taxon>
        <taxon>Spermatophyta</taxon>
        <taxon>Magnoliopsida</taxon>
        <taxon>eudicotyledons</taxon>
        <taxon>Gunneridae</taxon>
        <taxon>Pentapetalae</taxon>
        <taxon>rosids</taxon>
        <taxon>fabids</taxon>
        <taxon>Fabales</taxon>
        <taxon>Fabaceae</taxon>
        <taxon>Papilionoideae</taxon>
        <taxon>50 kb inversion clade</taxon>
        <taxon>NPAAA clade</taxon>
        <taxon>indigoferoid/millettioid clade</taxon>
        <taxon>Phaseoleae</taxon>
        <taxon>Mucuna</taxon>
    </lineage>
</organism>
<evidence type="ECO:0008006" key="3">
    <source>
        <dbReference type="Google" id="ProtNLM"/>
    </source>
</evidence>
<gene>
    <name evidence="1" type="ORF">CR513_24070</name>
</gene>
<sequence length="66" mass="8210">MWFLGQVQRLNSEPWHKEFELLWMIILDNLNVKYEAPIKLTKYIEIDLHFINEKSYPRHMIHRDIN</sequence>
<reference evidence="1" key="1">
    <citation type="submission" date="2018-05" db="EMBL/GenBank/DDBJ databases">
        <title>Draft genome of Mucuna pruriens seed.</title>
        <authorList>
            <person name="Nnadi N.E."/>
            <person name="Vos R."/>
            <person name="Hasami M.H."/>
            <person name="Devisetty U.K."/>
            <person name="Aguiy J.C."/>
        </authorList>
    </citation>
    <scope>NUCLEOTIDE SEQUENCE [LARGE SCALE GENOMIC DNA]</scope>
    <source>
        <strain evidence="1">JCA_2017</strain>
    </source>
</reference>
<evidence type="ECO:0000313" key="1">
    <source>
        <dbReference type="EMBL" id="RDX93641.1"/>
    </source>
</evidence>
<dbReference type="AlphaFoldDB" id="A0A371GSX5"/>